<sequence>MPFPARQTINRVYFNVFPAQKKQPAGNSAETDSAFGLPPPTV</sequence>
<dbReference type="Proteomes" id="UP000223296">
    <property type="component" value="Unassembled WGS sequence"/>
</dbReference>
<proteinExistence type="predicted"/>
<dbReference type="AlphaFoldDB" id="A0AA44ZHI4"/>
<feature type="region of interest" description="Disordered" evidence="1">
    <location>
        <begin position="21"/>
        <end position="42"/>
    </location>
</feature>
<comment type="caution">
    <text evidence="2">The sequence shown here is derived from an EMBL/GenBank/DDBJ whole genome shotgun (WGS) entry which is preliminary data.</text>
</comment>
<protein>
    <submittedName>
        <fullName evidence="2">Uncharacterized protein</fullName>
    </submittedName>
</protein>
<dbReference type="EMBL" id="AVBE01000002">
    <property type="protein sequence ID" value="PHJ36115.1"/>
    <property type="molecule type" value="Genomic_DNA"/>
</dbReference>
<evidence type="ECO:0000313" key="3">
    <source>
        <dbReference type="Proteomes" id="UP000223296"/>
    </source>
</evidence>
<gene>
    <name evidence="2" type="ORF">N776_04745</name>
</gene>
<evidence type="ECO:0000256" key="1">
    <source>
        <dbReference type="SAM" id="MobiDB-lite"/>
    </source>
</evidence>
<name>A0AA44ZHI4_NEIGO</name>
<organism evidence="2 3">
    <name type="scientific">Neisseria gonorrhoeae 3502</name>
    <dbReference type="NCBI Taxonomy" id="1193404"/>
    <lineage>
        <taxon>Bacteria</taxon>
        <taxon>Pseudomonadati</taxon>
        <taxon>Pseudomonadota</taxon>
        <taxon>Betaproteobacteria</taxon>
        <taxon>Neisseriales</taxon>
        <taxon>Neisseriaceae</taxon>
        <taxon>Neisseria</taxon>
    </lineage>
</organism>
<accession>A0AA44ZHI4</accession>
<evidence type="ECO:0000313" key="2">
    <source>
        <dbReference type="EMBL" id="PHJ36115.1"/>
    </source>
</evidence>
<reference evidence="2 3" key="1">
    <citation type="submission" date="2013-08" db="EMBL/GenBank/DDBJ databases">
        <authorList>
            <person name="Trees D."/>
        </authorList>
    </citation>
    <scope>NUCLEOTIDE SEQUENCE [LARGE SCALE GENOMIC DNA]</scope>
    <source>
        <strain evidence="2 3">3502</strain>
    </source>
</reference>